<evidence type="ECO:0008006" key="4">
    <source>
        <dbReference type="Google" id="ProtNLM"/>
    </source>
</evidence>
<keyword evidence="3" id="KW-1185">Reference proteome</keyword>
<comment type="caution">
    <text evidence="2">The sequence shown here is derived from an EMBL/GenBank/DDBJ whole genome shotgun (WGS) entry which is preliminary data.</text>
</comment>
<dbReference type="Proteomes" id="UP000609530">
    <property type="component" value="Unassembled WGS sequence"/>
</dbReference>
<gene>
    <name evidence="2" type="ORF">HU760_004110</name>
</gene>
<accession>A0ABS6Q758</accession>
<proteinExistence type="predicted"/>
<dbReference type="RefSeq" id="WP_186672832.1">
    <property type="nucleotide sequence ID" value="NZ_JABWRZ020000001.1"/>
</dbReference>
<reference evidence="2 3" key="1">
    <citation type="journal article" date="2020" name="Microorganisms">
        <title>Reliable Identification of Environmental Pseudomonas Isolates Using the rpoD Gene.</title>
        <authorList>
            <consortium name="The Broad Institute Genome Sequencing Platform"/>
            <person name="Girard L."/>
            <person name="Lood C."/>
            <person name="Rokni-Zadeh H."/>
            <person name="van Noort V."/>
            <person name="Lavigne R."/>
            <person name="De Mot R."/>
        </authorList>
    </citation>
    <scope>NUCLEOTIDE SEQUENCE [LARGE SCALE GENOMIC DNA]</scope>
    <source>
        <strain evidence="2 3">RD9SR1</strain>
    </source>
</reference>
<keyword evidence="1" id="KW-0812">Transmembrane</keyword>
<evidence type="ECO:0000256" key="1">
    <source>
        <dbReference type="SAM" id="Phobius"/>
    </source>
</evidence>
<organism evidence="2 3">
    <name type="scientific">Pseudomonas oryzicola</name>
    <dbReference type="NCBI Taxonomy" id="485876"/>
    <lineage>
        <taxon>Bacteria</taxon>
        <taxon>Pseudomonadati</taxon>
        <taxon>Pseudomonadota</taxon>
        <taxon>Gammaproteobacteria</taxon>
        <taxon>Pseudomonadales</taxon>
        <taxon>Pseudomonadaceae</taxon>
        <taxon>Pseudomonas</taxon>
    </lineage>
</organism>
<feature type="transmembrane region" description="Helical" evidence="1">
    <location>
        <begin position="135"/>
        <end position="152"/>
    </location>
</feature>
<evidence type="ECO:0000313" key="2">
    <source>
        <dbReference type="EMBL" id="MBV4489783.1"/>
    </source>
</evidence>
<keyword evidence="1" id="KW-1133">Transmembrane helix</keyword>
<sequence>MRLHSISSTAVALFTATALITISTLSTIVATSNAWFELNENQIMYLYSTSAQVIAAVYGLTLTGYLFFRSELLREARNDETRAVSIEKVEGRYLKQLIVITLLVGLTIILTNLIIAQEGAKSTLLLTALMNTAQTSFAISFAAISVFVLDVVTPHNVEAASQAIQNEIDPGHSLHNTEGSLENFLRIYNEIERVLVDTTGSLKPFIEAMDSSPKYKRTSNVRLAEMLWRGRRIKHHLFTQLKDLITLRNAIIHGAEPVVSREMVDKSQVVLLELREALQDTAPSKNAEAPNYL</sequence>
<dbReference type="EMBL" id="JABWRZ020000001">
    <property type="protein sequence ID" value="MBV4489783.1"/>
    <property type="molecule type" value="Genomic_DNA"/>
</dbReference>
<feature type="transmembrane region" description="Helical" evidence="1">
    <location>
        <begin position="97"/>
        <end position="115"/>
    </location>
</feature>
<name>A0ABS6Q758_9PSED</name>
<protein>
    <recommendedName>
        <fullName evidence="4">RiboL-PSP-HEPN domain-containing protein</fullName>
    </recommendedName>
</protein>
<feature type="transmembrane region" description="Helical" evidence="1">
    <location>
        <begin position="46"/>
        <end position="68"/>
    </location>
</feature>
<keyword evidence="1" id="KW-0472">Membrane</keyword>
<evidence type="ECO:0000313" key="3">
    <source>
        <dbReference type="Proteomes" id="UP000609530"/>
    </source>
</evidence>